<dbReference type="GO" id="GO:0007265">
    <property type="term" value="P:Ras protein signal transduction"/>
    <property type="evidence" value="ECO:0007669"/>
    <property type="project" value="TreeGrafter"/>
</dbReference>
<dbReference type="PROSITE" id="PS50042">
    <property type="entry name" value="CNMP_BINDING_3"/>
    <property type="match status" value="1"/>
</dbReference>
<dbReference type="PRINTS" id="PR00103">
    <property type="entry name" value="CAMPKINASE"/>
</dbReference>
<evidence type="ECO:0000259" key="5">
    <source>
        <dbReference type="PROSITE" id="PS50042"/>
    </source>
</evidence>
<feature type="region of interest" description="Disordered" evidence="3">
    <location>
        <begin position="185"/>
        <end position="204"/>
    </location>
</feature>
<dbReference type="CDD" id="cd00038">
    <property type="entry name" value="CAP_ED"/>
    <property type="match status" value="1"/>
</dbReference>
<dbReference type="SMART" id="SM00147">
    <property type="entry name" value="RasGEF"/>
    <property type="match status" value="1"/>
</dbReference>
<feature type="compositionally biased region" description="Basic and acidic residues" evidence="3">
    <location>
        <begin position="194"/>
        <end position="203"/>
    </location>
</feature>
<dbReference type="Gene3D" id="3.10.20.90">
    <property type="entry name" value="Phosphatidylinositol 3-kinase Catalytic Subunit, Chain A, domain 1"/>
    <property type="match status" value="1"/>
</dbReference>
<keyword evidence="1 2" id="KW-0344">Guanine-nucleotide releasing factor</keyword>
<dbReference type="Gene3D" id="2.60.120.10">
    <property type="entry name" value="Jelly Rolls"/>
    <property type="match status" value="1"/>
</dbReference>
<gene>
    <name evidence="6" type="ORF">CDAUBV1_LOCUS8748</name>
</gene>
<dbReference type="InterPro" id="IPR000595">
    <property type="entry name" value="cNMP-bd_dom"/>
</dbReference>
<dbReference type="InterPro" id="IPR001895">
    <property type="entry name" value="RASGEF_cat_dom"/>
</dbReference>
<dbReference type="PANTHER" id="PTHR23113:SF327">
    <property type="entry name" value="EXCHANGE PROTEIN DIRECTLY ACTIVATED BY CAMP, ISOFORM E"/>
    <property type="match status" value="1"/>
</dbReference>
<dbReference type="Pfam" id="PF00617">
    <property type="entry name" value="RasGEF"/>
    <property type="match status" value="1"/>
</dbReference>
<dbReference type="Gene3D" id="1.10.8.1240">
    <property type="match status" value="1"/>
</dbReference>
<dbReference type="Gene3D" id="1.10.840.10">
    <property type="entry name" value="Ras guanine-nucleotide exchange factors catalytic domain"/>
    <property type="match status" value="1"/>
</dbReference>
<dbReference type="SUPFAM" id="SSF54236">
    <property type="entry name" value="Ubiquitin-like"/>
    <property type="match status" value="1"/>
</dbReference>
<evidence type="ECO:0000313" key="6">
    <source>
        <dbReference type="EMBL" id="CAL5134787.1"/>
    </source>
</evidence>
<sequence length="1087" mass="122695">MSLSIKMRLPEIISFSGKSETLDATRNSVNIPQLKFLKSTTFANSTSQEVKDGIYDFIPLAIKPIHIRTPPWIMAVCKGLWKKFKTLSNESYSGDFKSGLELVEALKKLTNKEDELLLAGAWQVLLEEGAIKPCVPKDYEQKNTERQFQFTSDSSTTYYCNCPSDDELPSPDVLALPEEKVDHFGSSASELCETESKNKRSGREQMNSVLVHMESLECEEPQSAEDKLRVLIDRLFGAASDHIFRKTLMKSPQDRTEDELNFIFQELLMIPSLAQLSSSVRFELSRCLTYSIYSNSGTVIFHQGDPGNSWYIIYRGSVWVNVEGQGQVCRLSEGDDFGKLALVTGAPRAASIITAEDNSHFLRIEKGDFDRILRDVEANTIRLREQDSDVLILERAVDERYSENEARRNSKEPPLDQEGKSVNTANHFINYTVMAGTVEKLVQHILDVRLNSLDGNIQNVVDDLGVPNDLCPNQLAQFDPIVEEFFLTFNVYAKTEVIFNVLESYLNCEKITSLKSDGRDENFIRSCDRVITFLLLWCRSLGLSAFAQLEGLKCGLDGISDLLHSKYSDMPRMETFNKLTEHEIHNRTSPVLMESSTSKHWSKSLSLRRSQCSWARLGRYRLSDGSQSPNTKLVPSLDSEFKSFCENIIEDPAYPLTRFPVIPNTLPLHSSAHSVTITVYLEHDRRVELTTVPISATALQIKAQIKKATSIPYELENLTLLEVSSKGDKVAFNDGECGVMFGISPNSCLFIAAKDRIPTLAPLPMQLTVTMNYLDQNENEKSRTGPDPQQRDTKIASPLLRRMGSCSSVPRLLEDLTVEELATVFTYAHARLAVCINSLELLDYTLGSVKTGNPSPHVKLLVSQFSLMHAWTITQIVTTNNPAKRAQVVKKLIKLADCLISPPLCNQHGCFAIVLALQSTPVTRLTHTWERVSVRWRRILSTRLTPLVDPARNHRAARNWLSHAEKPNLPFLALILKDLRFAEDANSTVYQANTGSRKLVNFEKMRLLARSLRLWNSSVAGYSFMHPEVRKVRDVISTRTPQSSISVIRRFIDIPMNAVSYLLENLECIDDVRVLIQLSHRLEPKKQ</sequence>
<dbReference type="InterPro" id="IPR018490">
    <property type="entry name" value="cNMP-bd_dom_sf"/>
</dbReference>
<dbReference type="SUPFAM" id="SSF48366">
    <property type="entry name" value="Ras GEF"/>
    <property type="match status" value="1"/>
</dbReference>
<dbReference type="PANTHER" id="PTHR23113">
    <property type="entry name" value="GUANINE NUCLEOTIDE EXCHANGE FACTOR"/>
    <property type="match status" value="1"/>
</dbReference>
<dbReference type="Proteomes" id="UP001497525">
    <property type="component" value="Unassembled WGS sequence"/>
</dbReference>
<dbReference type="AlphaFoldDB" id="A0AAV2TBB0"/>
<dbReference type="InterPro" id="IPR008937">
    <property type="entry name" value="Ras-like_GEF"/>
</dbReference>
<evidence type="ECO:0000256" key="2">
    <source>
        <dbReference type="PROSITE-ProRule" id="PRU00168"/>
    </source>
</evidence>
<dbReference type="InterPro" id="IPR036964">
    <property type="entry name" value="RASGEF_cat_dom_sf"/>
</dbReference>
<evidence type="ECO:0008006" key="8">
    <source>
        <dbReference type="Google" id="ProtNLM"/>
    </source>
</evidence>
<feature type="domain" description="Ras-GEF" evidence="4">
    <location>
        <begin position="817"/>
        <end position="1085"/>
    </location>
</feature>
<name>A0AAV2TBB0_CALDB</name>
<evidence type="ECO:0000256" key="1">
    <source>
        <dbReference type="ARBA" id="ARBA00022658"/>
    </source>
</evidence>
<feature type="domain" description="Cyclic nucleotide-binding" evidence="5">
    <location>
        <begin position="272"/>
        <end position="373"/>
    </location>
</feature>
<dbReference type="InterPro" id="IPR014710">
    <property type="entry name" value="RmlC-like_jellyroll"/>
</dbReference>
<protein>
    <recommendedName>
        <fullName evidence="8">Rap guanine nucleotide exchange factor 4</fullName>
    </recommendedName>
</protein>
<dbReference type="GO" id="GO:0005886">
    <property type="term" value="C:plasma membrane"/>
    <property type="evidence" value="ECO:0007669"/>
    <property type="project" value="TreeGrafter"/>
</dbReference>
<dbReference type="SUPFAM" id="SSF51206">
    <property type="entry name" value="cAMP-binding domain-like"/>
    <property type="match status" value="1"/>
</dbReference>
<proteinExistence type="predicted"/>
<dbReference type="Gene3D" id="1.20.870.10">
    <property type="entry name" value="Son of sevenless (SoS) protein Chain: S domain 1"/>
    <property type="match status" value="1"/>
</dbReference>
<accession>A0AAV2TBB0</accession>
<dbReference type="Pfam" id="PF00027">
    <property type="entry name" value="cNMP_binding"/>
    <property type="match status" value="1"/>
</dbReference>
<dbReference type="PROSITE" id="PS50009">
    <property type="entry name" value="RASGEF_CAT"/>
    <property type="match status" value="1"/>
</dbReference>
<reference evidence="6" key="1">
    <citation type="submission" date="2024-06" db="EMBL/GenBank/DDBJ databases">
        <authorList>
            <person name="Liu X."/>
            <person name="Lenzi L."/>
            <person name="Haldenby T S."/>
            <person name="Uol C."/>
        </authorList>
    </citation>
    <scope>NUCLEOTIDE SEQUENCE</scope>
</reference>
<dbReference type="GO" id="GO:0005085">
    <property type="term" value="F:guanyl-nucleotide exchange factor activity"/>
    <property type="evidence" value="ECO:0007669"/>
    <property type="project" value="UniProtKB-KW"/>
</dbReference>
<evidence type="ECO:0000256" key="3">
    <source>
        <dbReference type="SAM" id="MobiDB-lite"/>
    </source>
</evidence>
<comment type="caution">
    <text evidence="6">The sequence shown here is derived from an EMBL/GenBank/DDBJ whole genome shotgun (WGS) entry which is preliminary data.</text>
</comment>
<organism evidence="6 7">
    <name type="scientific">Calicophoron daubneyi</name>
    <name type="common">Rumen fluke</name>
    <name type="synonym">Paramphistomum daubneyi</name>
    <dbReference type="NCBI Taxonomy" id="300641"/>
    <lineage>
        <taxon>Eukaryota</taxon>
        <taxon>Metazoa</taxon>
        <taxon>Spiralia</taxon>
        <taxon>Lophotrochozoa</taxon>
        <taxon>Platyhelminthes</taxon>
        <taxon>Trematoda</taxon>
        <taxon>Digenea</taxon>
        <taxon>Plagiorchiida</taxon>
        <taxon>Pronocephalata</taxon>
        <taxon>Paramphistomoidea</taxon>
        <taxon>Paramphistomidae</taxon>
        <taxon>Calicophoron</taxon>
    </lineage>
</organism>
<evidence type="ECO:0000313" key="7">
    <source>
        <dbReference type="Proteomes" id="UP001497525"/>
    </source>
</evidence>
<dbReference type="EMBL" id="CAXLJL010000223">
    <property type="protein sequence ID" value="CAL5134787.1"/>
    <property type="molecule type" value="Genomic_DNA"/>
</dbReference>
<dbReference type="InterPro" id="IPR023578">
    <property type="entry name" value="Ras_GEF_dom_sf"/>
</dbReference>
<dbReference type="InterPro" id="IPR029071">
    <property type="entry name" value="Ubiquitin-like_domsf"/>
</dbReference>
<evidence type="ECO:0000259" key="4">
    <source>
        <dbReference type="PROSITE" id="PS50009"/>
    </source>
</evidence>
<dbReference type="SMART" id="SM00100">
    <property type="entry name" value="cNMP"/>
    <property type="match status" value="1"/>
</dbReference>